<dbReference type="AlphaFoldDB" id="A0A915D3A9"/>
<dbReference type="Gene3D" id="2.60.40.60">
    <property type="entry name" value="Cadherins"/>
    <property type="match status" value="5"/>
</dbReference>
<sequence length="626" mass="69095">MDVNDNQPAFAQQLYAANVSAGVTQGMERTIAKLEAKDIDAGRFGQVNYRIIDVKGGPATSFRYDSNTHELKAVGPLVAGQKYQVTLEAVDGGGLVGRTAIWVHAVADQATGWPLTNMQVTPMYAVPAATTVIPSTYNRRIPSLPALRAIEEPTEKLEAFVERLNEATPANSIVFNLGDENTRGINKYFRILHGNEDGKFAMNEETGTVTTVSSFDREQKDIYTLSIEARSREPDQLLYYTVLQVYITDANDNAPEFEGSQPIKLDLKLDDLSQLGPNWKIGRVLVHDKDKDENGRISLRILEPLNQLFTIEHNGDLSINGELTSQHLGEHRLSVIATDNGDPPLESRALILISIEGMHPVYPPLPCLPLRFPVLQIAYDQAPIPIVYQSRDLQQLFHPLHLLRATLPPSMVNSNTDAPPFTRIDPRTGSFQSIVSTTSNGVPLPIYSPHSTISNSPDAPYYTSSVPPPDRIAPIFTNPLTTVVVEENDEDLELCTLVAKYPDGQPGPVTYVMQTGDETLFSLNNHTGKLILLKALDAEAEQTYSLTVGTLESMVNNQGLTMDPNQPHSATIVVQVMDLNDWIPNFEQDLYEFKVIDKAEPSTVVGQVTAYDQDAKPQTTTFATRF</sequence>
<keyword evidence="3" id="KW-0677">Repeat</keyword>
<keyword evidence="6" id="KW-0472">Membrane</keyword>
<evidence type="ECO:0000256" key="6">
    <source>
        <dbReference type="ARBA" id="ARBA00023136"/>
    </source>
</evidence>
<dbReference type="PANTHER" id="PTHR24028:SF328">
    <property type="entry name" value="CADHERIN-3"/>
    <property type="match status" value="1"/>
</dbReference>
<evidence type="ECO:0000256" key="5">
    <source>
        <dbReference type="ARBA" id="ARBA00022989"/>
    </source>
</evidence>
<name>A0A915D3A9_9BILA</name>
<keyword evidence="10" id="KW-1185">Reference proteome</keyword>
<comment type="subcellular location">
    <subcellularLocation>
        <location evidence="1">Membrane</location>
        <topology evidence="1">Single-pass membrane protein</topology>
    </subcellularLocation>
</comment>
<dbReference type="GO" id="GO:0005886">
    <property type="term" value="C:plasma membrane"/>
    <property type="evidence" value="ECO:0007669"/>
    <property type="project" value="InterPro"/>
</dbReference>
<evidence type="ECO:0000256" key="8">
    <source>
        <dbReference type="PROSITE-ProRule" id="PRU00043"/>
    </source>
</evidence>
<keyword evidence="2" id="KW-0812">Transmembrane</keyword>
<dbReference type="InterPro" id="IPR015919">
    <property type="entry name" value="Cadherin-like_sf"/>
</dbReference>
<protein>
    <submittedName>
        <fullName evidence="11">Cadherin domain-containing protein</fullName>
    </submittedName>
</protein>
<evidence type="ECO:0000256" key="1">
    <source>
        <dbReference type="ARBA" id="ARBA00004167"/>
    </source>
</evidence>
<evidence type="ECO:0000256" key="7">
    <source>
        <dbReference type="ARBA" id="ARBA00023180"/>
    </source>
</evidence>
<dbReference type="PROSITE" id="PS00232">
    <property type="entry name" value="CADHERIN_1"/>
    <property type="match status" value="1"/>
</dbReference>
<feature type="domain" description="Cadherin" evidence="9">
    <location>
        <begin position="156"/>
        <end position="257"/>
    </location>
</feature>
<dbReference type="GO" id="GO:0005509">
    <property type="term" value="F:calcium ion binding"/>
    <property type="evidence" value="ECO:0007669"/>
    <property type="project" value="UniProtKB-UniRule"/>
</dbReference>
<dbReference type="PRINTS" id="PR00205">
    <property type="entry name" value="CADHERIN"/>
</dbReference>
<dbReference type="InterPro" id="IPR002126">
    <property type="entry name" value="Cadherin-like_dom"/>
</dbReference>
<dbReference type="SUPFAM" id="SSF49313">
    <property type="entry name" value="Cadherin-like"/>
    <property type="match status" value="5"/>
</dbReference>
<dbReference type="InterPro" id="IPR020894">
    <property type="entry name" value="Cadherin_CS"/>
</dbReference>
<proteinExistence type="predicted"/>
<dbReference type="PROSITE" id="PS50268">
    <property type="entry name" value="CADHERIN_2"/>
    <property type="match status" value="3"/>
</dbReference>
<evidence type="ECO:0000313" key="11">
    <source>
        <dbReference type="WBParaSite" id="jg14971"/>
    </source>
</evidence>
<dbReference type="Proteomes" id="UP000887574">
    <property type="component" value="Unplaced"/>
</dbReference>
<dbReference type="WBParaSite" id="jg14971">
    <property type="protein sequence ID" value="jg14971"/>
    <property type="gene ID" value="jg14971"/>
</dbReference>
<evidence type="ECO:0000256" key="2">
    <source>
        <dbReference type="ARBA" id="ARBA00022692"/>
    </source>
</evidence>
<evidence type="ECO:0000259" key="9">
    <source>
        <dbReference type="PROSITE" id="PS50268"/>
    </source>
</evidence>
<reference evidence="11" key="1">
    <citation type="submission" date="2022-11" db="UniProtKB">
        <authorList>
            <consortium name="WormBaseParasite"/>
        </authorList>
    </citation>
    <scope>IDENTIFICATION</scope>
</reference>
<feature type="domain" description="Cadherin" evidence="9">
    <location>
        <begin position="476"/>
        <end position="586"/>
    </location>
</feature>
<keyword evidence="7" id="KW-0325">Glycoprotein</keyword>
<evidence type="ECO:0000313" key="10">
    <source>
        <dbReference type="Proteomes" id="UP000887574"/>
    </source>
</evidence>
<organism evidence="10 11">
    <name type="scientific">Ditylenchus dipsaci</name>
    <dbReference type="NCBI Taxonomy" id="166011"/>
    <lineage>
        <taxon>Eukaryota</taxon>
        <taxon>Metazoa</taxon>
        <taxon>Ecdysozoa</taxon>
        <taxon>Nematoda</taxon>
        <taxon>Chromadorea</taxon>
        <taxon>Rhabditida</taxon>
        <taxon>Tylenchina</taxon>
        <taxon>Tylenchomorpha</taxon>
        <taxon>Sphaerularioidea</taxon>
        <taxon>Anguinidae</taxon>
        <taxon>Anguininae</taxon>
        <taxon>Ditylenchus</taxon>
    </lineage>
</organism>
<dbReference type="InterPro" id="IPR050174">
    <property type="entry name" value="Protocadherin/Cadherin-CA"/>
</dbReference>
<dbReference type="Pfam" id="PF00028">
    <property type="entry name" value="Cadherin"/>
    <property type="match status" value="3"/>
</dbReference>
<dbReference type="GO" id="GO:0007156">
    <property type="term" value="P:homophilic cell adhesion via plasma membrane adhesion molecules"/>
    <property type="evidence" value="ECO:0007669"/>
    <property type="project" value="InterPro"/>
</dbReference>
<dbReference type="CDD" id="cd11304">
    <property type="entry name" value="Cadherin_repeat"/>
    <property type="match status" value="4"/>
</dbReference>
<accession>A0A915D3A9</accession>
<dbReference type="PANTHER" id="PTHR24028">
    <property type="entry name" value="CADHERIN-87A"/>
    <property type="match status" value="1"/>
</dbReference>
<keyword evidence="4 8" id="KW-0106">Calcium</keyword>
<keyword evidence="5" id="KW-1133">Transmembrane helix</keyword>
<evidence type="ECO:0000256" key="3">
    <source>
        <dbReference type="ARBA" id="ARBA00022737"/>
    </source>
</evidence>
<feature type="domain" description="Cadherin" evidence="9">
    <location>
        <begin position="281"/>
        <end position="366"/>
    </location>
</feature>
<evidence type="ECO:0000256" key="4">
    <source>
        <dbReference type="ARBA" id="ARBA00022837"/>
    </source>
</evidence>
<dbReference type="SMART" id="SM00112">
    <property type="entry name" value="CA"/>
    <property type="match status" value="4"/>
</dbReference>